<dbReference type="EMBL" id="BT137507">
    <property type="protein sequence ID" value="AFK37302.1"/>
    <property type="molecule type" value="mRNA"/>
</dbReference>
<proteinExistence type="evidence at transcript level"/>
<protein>
    <submittedName>
        <fullName evidence="1">Uncharacterized protein</fullName>
    </submittedName>
</protein>
<dbReference type="AlphaFoldDB" id="I3SAL0"/>
<organism evidence="1">
    <name type="scientific">Lotus japonicus</name>
    <name type="common">Lotus corniculatus var. japonicus</name>
    <dbReference type="NCBI Taxonomy" id="34305"/>
    <lineage>
        <taxon>Eukaryota</taxon>
        <taxon>Viridiplantae</taxon>
        <taxon>Streptophyta</taxon>
        <taxon>Embryophyta</taxon>
        <taxon>Tracheophyta</taxon>
        <taxon>Spermatophyta</taxon>
        <taxon>Magnoliopsida</taxon>
        <taxon>eudicotyledons</taxon>
        <taxon>Gunneridae</taxon>
        <taxon>Pentapetalae</taxon>
        <taxon>rosids</taxon>
        <taxon>fabids</taxon>
        <taxon>Fabales</taxon>
        <taxon>Fabaceae</taxon>
        <taxon>Papilionoideae</taxon>
        <taxon>50 kb inversion clade</taxon>
        <taxon>NPAAA clade</taxon>
        <taxon>Hologalegina</taxon>
        <taxon>robinioid clade</taxon>
        <taxon>Loteae</taxon>
        <taxon>Lotus</taxon>
    </lineage>
</organism>
<accession>I3SAL0</accession>
<reference evidence="1" key="1">
    <citation type="submission" date="2012-05" db="EMBL/GenBank/DDBJ databases">
        <authorList>
            <person name="Krishnakumar V."/>
            <person name="Cheung F."/>
            <person name="Xiao Y."/>
            <person name="Chan A."/>
            <person name="Moskal W.A."/>
            <person name="Town C.D."/>
        </authorList>
    </citation>
    <scope>NUCLEOTIDE SEQUENCE</scope>
</reference>
<name>I3SAL0_LOTJA</name>
<evidence type="ECO:0000313" key="1">
    <source>
        <dbReference type="EMBL" id="AFK37302.1"/>
    </source>
</evidence>
<sequence length="59" mass="7022">MPLQLLLKPKLLLASTTAFRRRELKAREPHPLLLDHPCFFLHCNFCSCWILRDQIEMLC</sequence>